<dbReference type="InterPro" id="IPR016181">
    <property type="entry name" value="Acyl_CoA_acyltransferase"/>
</dbReference>
<dbReference type="InterPro" id="IPR000182">
    <property type="entry name" value="GNAT_dom"/>
</dbReference>
<comment type="caution">
    <text evidence="2">The sequence shown here is derived from an EMBL/GenBank/DDBJ whole genome shotgun (WGS) entry which is preliminary data.</text>
</comment>
<dbReference type="InterPro" id="IPR051531">
    <property type="entry name" value="N-acetyltransferase"/>
</dbReference>
<evidence type="ECO:0000313" key="2">
    <source>
        <dbReference type="EMBL" id="MBR8537791.1"/>
    </source>
</evidence>
<accession>A0A941F6K7</accession>
<gene>
    <name evidence="2" type="ORF">KDU71_19625</name>
</gene>
<dbReference type="PANTHER" id="PTHR43792:SF1">
    <property type="entry name" value="N-ACETYLTRANSFERASE DOMAIN-CONTAINING PROTEIN"/>
    <property type="match status" value="1"/>
</dbReference>
<proteinExistence type="predicted"/>
<evidence type="ECO:0000313" key="3">
    <source>
        <dbReference type="Proteomes" id="UP000679220"/>
    </source>
</evidence>
<organism evidence="2 3">
    <name type="scientific">Carboxylicivirga sediminis</name>
    <dbReference type="NCBI Taxonomy" id="2006564"/>
    <lineage>
        <taxon>Bacteria</taxon>
        <taxon>Pseudomonadati</taxon>
        <taxon>Bacteroidota</taxon>
        <taxon>Bacteroidia</taxon>
        <taxon>Marinilabiliales</taxon>
        <taxon>Marinilabiliaceae</taxon>
        <taxon>Carboxylicivirga</taxon>
    </lineage>
</organism>
<reference evidence="2" key="1">
    <citation type="journal article" date="2018" name="Int. J. Syst. Evol. Microbiol.">
        <title>Carboxylicivirga sediminis sp. nov., isolated from coastal sediment.</title>
        <authorList>
            <person name="Wang F.Q."/>
            <person name="Ren L.H."/>
            <person name="Zou R.J."/>
            <person name="Sun Y.Z."/>
            <person name="Liu X.J."/>
            <person name="Jiang F."/>
            <person name="Liu L.J."/>
        </authorList>
    </citation>
    <scope>NUCLEOTIDE SEQUENCE</scope>
    <source>
        <strain evidence="2">JR1</strain>
    </source>
</reference>
<dbReference type="Gene3D" id="3.40.630.30">
    <property type="match status" value="1"/>
</dbReference>
<keyword evidence="3" id="KW-1185">Reference proteome</keyword>
<feature type="domain" description="N-acetyltransferase" evidence="1">
    <location>
        <begin position="9"/>
        <end position="169"/>
    </location>
</feature>
<protein>
    <submittedName>
        <fullName evidence="2">GNAT family N-acetyltransferase</fullName>
    </submittedName>
</protein>
<dbReference type="PANTHER" id="PTHR43792">
    <property type="entry name" value="GNAT FAMILY, PUTATIVE (AFU_ORTHOLOGUE AFUA_3G00765)-RELATED-RELATED"/>
    <property type="match status" value="1"/>
</dbReference>
<sequence length="176" mass="19815">MIIFETSRLIARHITQADMHELLTIYNKEANMRFISSGKHQWTHTELTKKYRQSNQNNHPGIGIFALVLKSDNSVIGEAGLFNSFDNLHQLELGYIIDSGHWKKGLGKEVCSGLIQYAFQTLNTQTLIARMYANNKSSVALSEKCGMAKTNSGHTDDGKEYFVYSIDNTCPQNAKP</sequence>
<dbReference type="EMBL" id="JAGTAR010000040">
    <property type="protein sequence ID" value="MBR8537791.1"/>
    <property type="molecule type" value="Genomic_DNA"/>
</dbReference>
<dbReference type="GO" id="GO:0016747">
    <property type="term" value="F:acyltransferase activity, transferring groups other than amino-acyl groups"/>
    <property type="evidence" value="ECO:0007669"/>
    <property type="project" value="InterPro"/>
</dbReference>
<dbReference type="PROSITE" id="PS51186">
    <property type="entry name" value="GNAT"/>
    <property type="match status" value="1"/>
</dbReference>
<dbReference type="RefSeq" id="WP_212192815.1">
    <property type="nucleotide sequence ID" value="NZ_JAGTAR010000040.1"/>
</dbReference>
<dbReference type="Proteomes" id="UP000679220">
    <property type="component" value="Unassembled WGS sequence"/>
</dbReference>
<dbReference type="Pfam" id="PF13302">
    <property type="entry name" value="Acetyltransf_3"/>
    <property type="match status" value="1"/>
</dbReference>
<dbReference type="AlphaFoldDB" id="A0A941F6K7"/>
<name>A0A941F6K7_9BACT</name>
<dbReference type="SUPFAM" id="SSF55729">
    <property type="entry name" value="Acyl-CoA N-acyltransferases (Nat)"/>
    <property type="match status" value="1"/>
</dbReference>
<evidence type="ECO:0000259" key="1">
    <source>
        <dbReference type="PROSITE" id="PS51186"/>
    </source>
</evidence>
<reference evidence="2" key="2">
    <citation type="submission" date="2021-04" db="EMBL/GenBank/DDBJ databases">
        <authorList>
            <person name="Zhang T."/>
            <person name="Zhang Y."/>
            <person name="Lu D."/>
            <person name="Zuo D."/>
            <person name="Du Z."/>
        </authorList>
    </citation>
    <scope>NUCLEOTIDE SEQUENCE</scope>
    <source>
        <strain evidence="2">JR1</strain>
    </source>
</reference>